<evidence type="ECO:0000313" key="3">
    <source>
        <dbReference type="EMBL" id="UWM45012.1"/>
    </source>
</evidence>
<accession>A0ABY5UNG8</accession>
<organism evidence="3 4">
    <name type="scientific">Yersinia alsatica</name>
    <dbReference type="NCBI Taxonomy" id="2890317"/>
    <lineage>
        <taxon>Bacteria</taxon>
        <taxon>Pseudomonadati</taxon>
        <taxon>Pseudomonadota</taxon>
        <taxon>Gammaproteobacteria</taxon>
        <taxon>Enterobacterales</taxon>
        <taxon>Yersiniaceae</taxon>
        <taxon>Yersinia</taxon>
    </lineage>
</organism>
<reference evidence="3" key="1">
    <citation type="submission" date="2022-08" db="EMBL/GenBank/DDBJ databases">
        <authorList>
            <person name="Bogun A."/>
            <person name="Kislichkina A."/>
            <person name="Solomentsev V."/>
            <person name="Skryabin Y."/>
            <person name="Sizova A."/>
            <person name="Platonov M."/>
            <person name="Dentovskaya S."/>
        </authorList>
    </citation>
    <scope>NUCLEOTIDE SEQUENCE</scope>
    <source>
        <strain evidence="3">SCPM-O-B-7604</strain>
    </source>
</reference>
<dbReference type="RefSeq" id="WP_050152134.1">
    <property type="nucleotide sequence ID" value="NZ_CABHWX010000077.1"/>
</dbReference>
<feature type="signal peptide" evidence="2">
    <location>
        <begin position="1"/>
        <end position="20"/>
    </location>
</feature>
<keyword evidence="2" id="KW-0732">Signal</keyword>
<dbReference type="Proteomes" id="UP001057860">
    <property type="component" value="Chromosome"/>
</dbReference>
<feature type="chain" id="PRO_5045975555" description="DUF2756 domain-containing protein" evidence="2">
    <location>
        <begin position="21"/>
        <end position="101"/>
    </location>
</feature>
<evidence type="ECO:0000256" key="1">
    <source>
        <dbReference type="SAM" id="MobiDB-lite"/>
    </source>
</evidence>
<evidence type="ECO:0000256" key="2">
    <source>
        <dbReference type="SAM" id="SignalP"/>
    </source>
</evidence>
<dbReference type="EMBL" id="CP104006">
    <property type="protein sequence ID" value="UWM45012.1"/>
    <property type="molecule type" value="Genomic_DNA"/>
</dbReference>
<keyword evidence="4" id="KW-1185">Reference proteome</keyword>
<proteinExistence type="predicted"/>
<sequence length="101" mass="11845">MKKSHYLCAILLVLPGVNWAQQPSAVLSTEQQQHLFNQRSTQQQQQRMLNNQQQEQRRLQQQRQYDRDQQRLSAPKSLTPLQSQSNNPLDRTAPAVTTRHQ</sequence>
<name>A0ABY5UNG8_9GAMM</name>
<gene>
    <name evidence="3" type="ORF">N0H69_20680</name>
</gene>
<feature type="region of interest" description="Disordered" evidence="1">
    <location>
        <begin position="37"/>
        <end position="101"/>
    </location>
</feature>
<evidence type="ECO:0000313" key="4">
    <source>
        <dbReference type="Proteomes" id="UP001057860"/>
    </source>
</evidence>
<feature type="compositionally biased region" description="Polar residues" evidence="1">
    <location>
        <begin position="79"/>
        <end position="89"/>
    </location>
</feature>
<dbReference type="GeneID" id="75142469"/>
<evidence type="ECO:0008006" key="5">
    <source>
        <dbReference type="Google" id="ProtNLM"/>
    </source>
</evidence>
<feature type="compositionally biased region" description="Low complexity" evidence="1">
    <location>
        <begin position="38"/>
        <end position="63"/>
    </location>
</feature>
<protein>
    <recommendedName>
        <fullName evidence="5">DUF2756 domain-containing protein</fullName>
    </recommendedName>
</protein>